<gene>
    <name evidence="8" type="ORF">AALO_G00140050</name>
</gene>
<keyword evidence="4" id="KW-0862">Zinc</keyword>
<evidence type="ECO:0000256" key="4">
    <source>
        <dbReference type="ARBA" id="ARBA00022833"/>
    </source>
</evidence>
<feature type="compositionally biased region" description="Low complexity" evidence="6">
    <location>
        <begin position="1376"/>
        <end position="1385"/>
    </location>
</feature>
<proteinExistence type="predicted"/>
<dbReference type="GO" id="GO:0008270">
    <property type="term" value="F:zinc ion binding"/>
    <property type="evidence" value="ECO:0007669"/>
    <property type="project" value="UniProtKB-KW"/>
</dbReference>
<feature type="compositionally biased region" description="Low complexity" evidence="6">
    <location>
        <begin position="1506"/>
        <end position="1515"/>
    </location>
</feature>
<comment type="caution">
    <text evidence="8">The sequence shown here is derived from an EMBL/GenBank/DDBJ whole genome shotgun (WGS) entry which is preliminary data.</text>
</comment>
<feature type="domain" description="C2H2-type" evidence="7">
    <location>
        <begin position="138"/>
        <end position="165"/>
    </location>
</feature>
<sequence length="1999" mass="212099">METGKLGFVQSAVPEGSVAVTAAVHEAAADMMHVQAPLATFYVRTMTGPSQPQVPPPPVASQTQPTQAQPPAAVIQDTPAITLPIPALSTKQPLPILTLHIAGGMPLAATQALKSGGAAMPTGVVPCPSKPPKSVGKHVCQYCGRDCLKPSVLEKHLRCHTGERPYPCTVCGISFKTQSNLYKHKRTQAHARISSESDRGSLSSQESLHSSRDTCFSSSFSLDAQSQDCGSQDGIEVAAKQPLGTTTESGQSHLNQEDTLGSGTVRALQQAALVGLIVAPMEVQKEVLTSPSQQMEPPCGGGVTTAGRDSKRLAMGECPRPCGGARLIPNRHLPLQRQEATLSPKPWDSMSMSRGKSQSHDSTDSGFSDNGEHHWTSSPGSSPHEHSMESLTESSMEVPDSRAVCQVDSDPASAGGSKSKVSVQEKRQLEERISKIISKNDELMDDKRLENVRPRKTMLSKQGSIDLPMPYTYKDSFHFEMKSTTMSTIATSKQTSISPGPDRRGIQAFHSSLPSQHVDSLDHTPLTRSSSLPFSVSEQQSDTAGMASPRHTDRLTLNRRSSAGHLYSLKVGTQSVDRHEPTHRSLVRQGAVDCLPEVSPTKRGSLSSLSSDTDCTDTAGGSPASRKYRRKRSQKFDYNKWYVYGDGTFRKLYSTSSEKELDSSTLKTRKSLANSLEHHDEREDIQISQVRDLGAGTKVAVSITNMSVGTMQSVLCPSTSPGLGMAPADASCTDRIHSSGPSYVLLPGSMLKTAGPPQQRAESQVILGTDIFSPKESTIETSCEIVPQHRSLPSERKKLRTEENVCVVLDSMDTGAREGSAPAYKIGWTDGDMTNGVNQTLVPAERESSRPHIQRQDSLIYPHITARQPLQKRHSSPLCMVDVSRPSELVTASSNTTTTTISLPAKTNFLPKYQLKLPQTSGNGESCPRRMAPFIRHSFSSSQIFTTCAPRSGHSDSITSFTTLTQSQPVTPITLIHSQQNRSNGSTRLNTLGLPAPISTWSPSAAAVRGLTHNFPARGLGVPGPPQSLRTTSDTPWTAQNQTFTMVTSSIPDMALRQAGKPATAQYHIQQPTPISHTQPAKPVTVESLSQPPTAVPVRYQCQAAMSGLGNSQTASPLAVIPLNQPVTPTASVVQQLQTTYTSISTIALGDPCASTPSVQSQGSTSVTASPQSATHAPESSAVCPLVDITPEARSTTTVPRESLHGGGVVGQFGGVPAQAPAQDTFFMRTPDLQIVMQLISDEQLALMAPQIEAGDYKQGAGCPSIIAGSAEAPKTEMSGQPSLVSQDMSAPESHQQSSLSGPQSSVSTERPCPPTMQKSLPSKVGALVPNQEHHLSGVPVGLIASVRSSAPVSAQRVVDVEPQPSLLSACHTSPPAAHCPSVSHHSPHSERTSSSCSVFQSGAMPNISHTTVTTQTNPQHCLLDVPSRPQTLTAEDQLGQTISVSTEILASKPDRHQPLGSALGLSPPPGSVQVLNSAVRLSQPNGPSVVLSGTEERSSSATPLHHVGSVSGSHASQHKLSPEACLSPAPPAVQSMGLGSASHPAVGQHKPLCPGDARDGCNHTPLIGSSATETGVPGKTSGEPQQSQTAMGQAEKPQPPSAGCRVEIRGTRGAVEVDQGNTRSMGVEPTQVCIQQEKTLRAEETPCASSIRAGQGPGDVLPPQSSLLPLGDSGSERRRRVPEELWHGAKEEERGGSQEEEEKNNSKLPEGQVGGDVGGRGQNDGGADERMPDLQAEEWTMKECNLRQETSSHEPIWTLSVPLSPPPPPPPPSPPCAPPPSQGSPGMLLNLQLDTSSSPATPLYPSGNLSSSSSSSGSSIQSRTLRHSQPFVQCMTQAHSRRANAARCYQEPGEVAVSSPETGAAAPPPGPSPGDLPLHSRAEAANHSEAGWKTHALLGHTEQTFTCLSHPGETLSDSQHPRPLRTEVQTHVVGERSNSQPNGLAPGRRLSRAAKVRSGEMVSLSRSLRGARKCMDDKEENSSSSDDEGKLVIEFELN</sequence>
<feature type="region of interest" description="Disordered" evidence="6">
    <location>
        <begin position="1954"/>
        <end position="1999"/>
    </location>
</feature>
<dbReference type="SMART" id="SM00355">
    <property type="entry name" value="ZnF_C2H2"/>
    <property type="match status" value="2"/>
</dbReference>
<keyword evidence="1" id="KW-0479">Metal-binding</keyword>
<feature type="region of interest" description="Disordered" evidence="6">
    <location>
        <begin position="289"/>
        <end position="308"/>
    </location>
</feature>
<feature type="region of interest" description="Disordered" evidence="6">
    <location>
        <begin position="1273"/>
        <end position="1322"/>
    </location>
</feature>
<feature type="compositionally biased region" description="Polar residues" evidence="6">
    <location>
        <begin position="1583"/>
        <end position="1592"/>
    </location>
</feature>
<evidence type="ECO:0000313" key="8">
    <source>
        <dbReference type="EMBL" id="KAG5274781.1"/>
    </source>
</evidence>
<evidence type="ECO:0000256" key="1">
    <source>
        <dbReference type="ARBA" id="ARBA00022723"/>
    </source>
</evidence>
<feature type="region of interest" description="Disordered" evidence="6">
    <location>
        <begin position="48"/>
        <end position="67"/>
    </location>
</feature>
<name>A0AAV6GPJ9_9TELE</name>
<feature type="region of interest" description="Disordered" evidence="6">
    <location>
        <begin position="1643"/>
        <end position="1883"/>
    </location>
</feature>
<feature type="compositionally biased region" description="Polar residues" evidence="6">
    <location>
        <begin position="1278"/>
        <end position="1289"/>
    </location>
</feature>
<evidence type="ECO:0000256" key="5">
    <source>
        <dbReference type="PROSITE-ProRule" id="PRU00042"/>
    </source>
</evidence>
<dbReference type="PROSITE" id="PS50157">
    <property type="entry name" value="ZINC_FINGER_C2H2_2"/>
    <property type="match status" value="2"/>
</dbReference>
<dbReference type="Gene3D" id="3.30.160.60">
    <property type="entry name" value="Classic Zinc Finger"/>
    <property type="match status" value="2"/>
</dbReference>
<protein>
    <recommendedName>
        <fullName evidence="7">C2H2-type domain-containing protein</fullName>
    </recommendedName>
</protein>
<dbReference type="SUPFAM" id="SSF57667">
    <property type="entry name" value="beta-beta-alpha zinc fingers"/>
    <property type="match status" value="1"/>
</dbReference>
<evidence type="ECO:0000256" key="3">
    <source>
        <dbReference type="ARBA" id="ARBA00022771"/>
    </source>
</evidence>
<feature type="compositionally biased region" description="Pro residues" evidence="6">
    <location>
        <begin position="1764"/>
        <end position="1783"/>
    </location>
</feature>
<feature type="compositionally biased region" description="Low complexity" evidence="6">
    <location>
        <begin position="605"/>
        <end position="618"/>
    </location>
</feature>
<evidence type="ECO:0000256" key="6">
    <source>
        <dbReference type="SAM" id="MobiDB-lite"/>
    </source>
</evidence>
<evidence type="ECO:0000256" key="2">
    <source>
        <dbReference type="ARBA" id="ARBA00022737"/>
    </source>
</evidence>
<feature type="region of interest" description="Disordered" evidence="6">
    <location>
        <begin position="1612"/>
        <end position="1631"/>
    </location>
</feature>
<keyword evidence="9" id="KW-1185">Reference proteome</keyword>
<feature type="region of interest" description="Disordered" evidence="6">
    <location>
        <begin position="1153"/>
        <end position="1181"/>
    </location>
</feature>
<dbReference type="PANTHER" id="PTHR47166">
    <property type="entry name" value="ZINC FINGER PROTEIN 831"/>
    <property type="match status" value="1"/>
</dbReference>
<keyword evidence="2" id="KW-0677">Repeat</keyword>
<keyword evidence="3 5" id="KW-0863">Zinc-finger</keyword>
<feature type="region of interest" description="Disordered" evidence="6">
    <location>
        <begin position="1073"/>
        <end position="1092"/>
    </location>
</feature>
<feature type="compositionally biased region" description="Basic and acidic residues" evidence="6">
    <location>
        <begin position="1682"/>
        <end position="1698"/>
    </location>
</feature>
<feature type="compositionally biased region" description="Polar residues" evidence="6">
    <location>
        <begin position="526"/>
        <end position="543"/>
    </location>
</feature>
<feature type="region of interest" description="Disordered" evidence="6">
    <location>
        <begin position="1376"/>
        <end position="1401"/>
    </location>
</feature>
<feature type="domain" description="C2H2-type" evidence="7">
    <location>
        <begin position="166"/>
        <end position="195"/>
    </location>
</feature>
<feature type="region of interest" description="Disordered" evidence="6">
    <location>
        <begin position="515"/>
        <end position="631"/>
    </location>
</feature>
<reference evidence="8" key="1">
    <citation type="submission" date="2020-10" db="EMBL/GenBank/DDBJ databases">
        <title>Chromosome-scale genome assembly of the Allis shad, Alosa alosa.</title>
        <authorList>
            <person name="Margot Z."/>
            <person name="Christophe K."/>
            <person name="Cabau C."/>
            <person name="Louis A."/>
            <person name="Berthelot C."/>
            <person name="Parey E."/>
            <person name="Roest Crollius H."/>
            <person name="Montfort J."/>
            <person name="Robinson-Rechavi M."/>
            <person name="Bucao C."/>
            <person name="Bouchez O."/>
            <person name="Gislard M."/>
            <person name="Lluch J."/>
            <person name="Milhes M."/>
            <person name="Lampietro C."/>
            <person name="Lopez Roques C."/>
            <person name="Donnadieu C."/>
            <person name="Braasch I."/>
            <person name="Desvignes T."/>
            <person name="Postlethwait J."/>
            <person name="Bobe J."/>
            <person name="Guiguen Y."/>
        </authorList>
    </citation>
    <scope>NUCLEOTIDE SEQUENCE</scope>
    <source>
        <strain evidence="8">M-15738</strain>
        <tissue evidence="8">Blood</tissue>
    </source>
</reference>
<dbReference type="Proteomes" id="UP000823561">
    <property type="component" value="Chromosome 10"/>
</dbReference>
<feature type="region of interest" description="Disordered" evidence="6">
    <location>
        <begin position="186"/>
        <end position="206"/>
    </location>
</feature>
<dbReference type="PROSITE" id="PS00028">
    <property type="entry name" value="ZINC_FINGER_C2H2_1"/>
    <property type="match status" value="2"/>
</dbReference>
<feature type="compositionally biased region" description="Basic and acidic residues" evidence="6">
    <location>
        <begin position="1988"/>
        <end position="1999"/>
    </location>
</feature>
<dbReference type="FunFam" id="3.30.160.60:FF:000710">
    <property type="entry name" value="Zinc finger protein 768"/>
    <property type="match status" value="1"/>
</dbReference>
<dbReference type="EMBL" id="JADWDJ010000010">
    <property type="protein sequence ID" value="KAG5274781.1"/>
    <property type="molecule type" value="Genomic_DNA"/>
</dbReference>
<feature type="compositionally biased region" description="Low complexity" evidence="6">
    <location>
        <begin position="1811"/>
        <end position="1820"/>
    </location>
</feature>
<feature type="compositionally biased region" description="Polar residues" evidence="6">
    <location>
        <begin position="1155"/>
        <end position="1175"/>
    </location>
</feature>
<feature type="compositionally biased region" description="Low complexity" evidence="6">
    <location>
        <begin position="1294"/>
        <end position="1308"/>
    </location>
</feature>
<feature type="compositionally biased region" description="Basic and acidic residues" evidence="6">
    <location>
        <begin position="1740"/>
        <end position="1753"/>
    </location>
</feature>
<accession>A0AAV6GPJ9</accession>
<feature type="region of interest" description="Disordered" evidence="6">
    <location>
        <begin position="322"/>
        <end position="426"/>
    </location>
</feature>
<feature type="compositionally biased region" description="Gly residues" evidence="6">
    <location>
        <begin position="1713"/>
        <end position="1725"/>
    </location>
</feature>
<evidence type="ECO:0000313" key="9">
    <source>
        <dbReference type="Proteomes" id="UP000823561"/>
    </source>
</evidence>
<dbReference type="InterPro" id="IPR036236">
    <property type="entry name" value="Znf_C2H2_sf"/>
</dbReference>
<dbReference type="PANTHER" id="PTHR47166:SF1">
    <property type="entry name" value="ZINC FINGER PROTEIN 831"/>
    <property type="match status" value="1"/>
</dbReference>
<dbReference type="InterPro" id="IPR013087">
    <property type="entry name" value="Znf_C2H2_type"/>
</dbReference>
<feature type="region of interest" description="Disordered" evidence="6">
    <location>
        <begin position="1485"/>
        <end position="1606"/>
    </location>
</feature>
<organism evidence="8 9">
    <name type="scientific">Alosa alosa</name>
    <name type="common">allis shad</name>
    <dbReference type="NCBI Taxonomy" id="278164"/>
    <lineage>
        <taxon>Eukaryota</taxon>
        <taxon>Metazoa</taxon>
        <taxon>Chordata</taxon>
        <taxon>Craniata</taxon>
        <taxon>Vertebrata</taxon>
        <taxon>Euteleostomi</taxon>
        <taxon>Actinopterygii</taxon>
        <taxon>Neopterygii</taxon>
        <taxon>Teleostei</taxon>
        <taxon>Clupei</taxon>
        <taxon>Clupeiformes</taxon>
        <taxon>Clupeoidei</taxon>
        <taxon>Clupeidae</taxon>
        <taxon>Alosa</taxon>
    </lineage>
</organism>
<evidence type="ECO:0000259" key="7">
    <source>
        <dbReference type="PROSITE" id="PS50157"/>
    </source>
</evidence>